<dbReference type="SUPFAM" id="SSF55298">
    <property type="entry name" value="YjgF-like"/>
    <property type="match status" value="1"/>
</dbReference>
<reference evidence="3" key="1">
    <citation type="submission" date="2023-05" db="EMBL/GenBank/DDBJ databases">
        <authorList>
            <person name="Zhang X."/>
        </authorList>
    </citation>
    <scope>NUCLEOTIDE SEQUENCE</scope>
    <source>
        <strain evidence="3">BD1B2-1</strain>
    </source>
</reference>
<evidence type="ECO:0000259" key="2">
    <source>
        <dbReference type="Pfam" id="PF14588"/>
    </source>
</evidence>
<dbReference type="CDD" id="cd02199">
    <property type="entry name" value="YjgF_YER057c_UK114_like_1"/>
    <property type="match status" value="1"/>
</dbReference>
<dbReference type="InterPro" id="IPR035959">
    <property type="entry name" value="RutC-like_sf"/>
</dbReference>
<dbReference type="EMBL" id="JASJOU010000003">
    <property type="protein sequence ID" value="MDJ1501608.1"/>
    <property type="molecule type" value="Genomic_DNA"/>
</dbReference>
<dbReference type="Pfam" id="PF14588">
    <property type="entry name" value="YjgF_endoribonc"/>
    <property type="match status" value="1"/>
</dbReference>
<feature type="chain" id="PRO_5042204220" evidence="1">
    <location>
        <begin position="19"/>
        <end position="170"/>
    </location>
</feature>
<dbReference type="Proteomes" id="UP001232063">
    <property type="component" value="Unassembled WGS sequence"/>
</dbReference>
<feature type="domain" description="Endoribonuclease L-PSP/chorismate mutase-like" evidence="2">
    <location>
        <begin position="23"/>
        <end position="168"/>
    </location>
</feature>
<evidence type="ECO:0000256" key="1">
    <source>
        <dbReference type="SAM" id="SignalP"/>
    </source>
</evidence>
<accession>A0AAE3R6C9</accession>
<dbReference type="AlphaFoldDB" id="A0AAE3R6C9"/>
<dbReference type="RefSeq" id="WP_314511119.1">
    <property type="nucleotide sequence ID" value="NZ_JASJOU010000003.1"/>
</dbReference>
<gene>
    <name evidence="3" type="ORF">QNI22_13155</name>
</gene>
<name>A0AAE3R6C9_9BACT</name>
<feature type="signal peptide" evidence="1">
    <location>
        <begin position="1"/>
        <end position="18"/>
    </location>
</feature>
<dbReference type="InterPro" id="IPR013813">
    <property type="entry name" value="Endoribo_LPSP/chorism_mut-like"/>
</dbReference>
<keyword evidence="4" id="KW-1185">Reference proteome</keyword>
<keyword evidence="1" id="KW-0732">Signal</keyword>
<dbReference type="Gene3D" id="3.30.1330.40">
    <property type="entry name" value="RutC-like"/>
    <property type="match status" value="1"/>
</dbReference>
<dbReference type="PANTHER" id="PTHR43760">
    <property type="entry name" value="ENDORIBONUCLEASE-RELATED"/>
    <property type="match status" value="1"/>
</dbReference>
<proteinExistence type="predicted"/>
<organism evidence="3 4">
    <name type="scientific">Xanthocytophaga agilis</name>
    <dbReference type="NCBI Taxonomy" id="3048010"/>
    <lineage>
        <taxon>Bacteria</taxon>
        <taxon>Pseudomonadati</taxon>
        <taxon>Bacteroidota</taxon>
        <taxon>Cytophagia</taxon>
        <taxon>Cytophagales</taxon>
        <taxon>Rhodocytophagaceae</taxon>
        <taxon>Xanthocytophaga</taxon>
    </lineage>
</organism>
<dbReference type="PANTHER" id="PTHR43760:SF1">
    <property type="entry name" value="ENDORIBONUCLEASE L-PSP_CHORISMATE MUTASE-LIKE DOMAIN-CONTAINING PROTEIN"/>
    <property type="match status" value="1"/>
</dbReference>
<protein>
    <submittedName>
        <fullName evidence="3">RidA family protein</fullName>
    </submittedName>
</protein>
<evidence type="ECO:0000313" key="3">
    <source>
        <dbReference type="EMBL" id="MDJ1501608.1"/>
    </source>
</evidence>
<sequence length="170" mass="18616">MKSILLRLILLLPLHCLAQAPEANLQKLGIELPSLQTPLASYVAVVKVDHLLYLSGKGPIQTNGQYIKGKLGKDLSIESGYQAARLTAINQLAVLKNELGDLRRVKRIIKVNGFVNSEGSFYDHPKVMDGFFDLLVQVFGEKGKHARTALGVAALPLNMAVEVEMIVEVE</sequence>
<comment type="caution">
    <text evidence="3">The sequence shown here is derived from an EMBL/GenBank/DDBJ whole genome shotgun (WGS) entry which is preliminary data.</text>
</comment>
<evidence type="ECO:0000313" key="4">
    <source>
        <dbReference type="Proteomes" id="UP001232063"/>
    </source>
</evidence>